<evidence type="ECO:0000256" key="4">
    <source>
        <dbReference type="PROSITE-ProRule" id="PRU00091"/>
    </source>
</evidence>
<dbReference type="InterPro" id="IPR000306">
    <property type="entry name" value="Znf_FYVE"/>
</dbReference>
<dbReference type="EMBL" id="VJMH01005868">
    <property type="protein sequence ID" value="KAF0692590.1"/>
    <property type="molecule type" value="Genomic_DNA"/>
</dbReference>
<organism evidence="7 8">
    <name type="scientific">Aphanomyces stellatus</name>
    <dbReference type="NCBI Taxonomy" id="120398"/>
    <lineage>
        <taxon>Eukaryota</taxon>
        <taxon>Sar</taxon>
        <taxon>Stramenopiles</taxon>
        <taxon>Oomycota</taxon>
        <taxon>Saprolegniomycetes</taxon>
        <taxon>Saprolegniales</taxon>
        <taxon>Verrucalvaceae</taxon>
        <taxon>Aphanomyces</taxon>
    </lineage>
</organism>
<evidence type="ECO:0000256" key="2">
    <source>
        <dbReference type="ARBA" id="ARBA00022771"/>
    </source>
</evidence>
<dbReference type="GO" id="GO:0035091">
    <property type="term" value="F:phosphatidylinositol binding"/>
    <property type="evidence" value="ECO:0007669"/>
    <property type="project" value="TreeGrafter"/>
</dbReference>
<dbReference type="GO" id="GO:0005769">
    <property type="term" value="C:early endosome"/>
    <property type="evidence" value="ECO:0007669"/>
    <property type="project" value="TreeGrafter"/>
</dbReference>
<keyword evidence="3" id="KW-0862">Zinc</keyword>
<protein>
    <submittedName>
        <fullName evidence="7">Aste57867_16345 protein</fullName>
    </submittedName>
</protein>
<evidence type="ECO:0000313" key="6">
    <source>
        <dbReference type="EMBL" id="KAF0692590.1"/>
    </source>
</evidence>
<keyword evidence="2 4" id="KW-0863">Zinc-finger</keyword>
<accession>A0A485L670</accession>
<proteinExistence type="predicted"/>
<evidence type="ECO:0000313" key="7">
    <source>
        <dbReference type="EMBL" id="VFT93121.1"/>
    </source>
</evidence>
<dbReference type="SMART" id="SM00064">
    <property type="entry name" value="FYVE"/>
    <property type="match status" value="1"/>
</dbReference>
<keyword evidence="1" id="KW-0479">Metal-binding</keyword>
<evidence type="ECO:0000256" key="3">
    <source>
        <dbReference type="ARBA" id="ARBA00022833"/>
    </source>
</evidence>
<keyword evidence="8" id="KW-1185">Reference proteome</keyword>
<dbReference type="AlphaFoldDB" id="A0A485L670"/>
<dbReference type="PANTHER" id="PTHR46280:SF3">
    <property type="entry name" value="PLECKSTRIN HOMOLOGY DOMAIN-CONTAINING FAMILY F MEMBER 1 HOMOLOG"/>
    <property type="match status" value="1"/>
</dbReference>
<evidence type="ECO:0000256" key="1">
    <source>
        <dbReference type="ARBA" id="ARBA00022723"/>
    </source>
</evidence>
<dbReference type="OrthoDB" id="79519at2759"/>
<evidence type="ECO:0000313" key="8">
    <source>
        <dbReference type="Proteomes" id="UP000332933"/>
    </source>
</evidence>
<dbReference type="InterPro" id="IPR051765">
    <property type="entry name" value="PH_domain-containing_F"/>
</dbReference>
<dbReference type="GO" id="GO:0008270">
    <property type="term" value="F:zinc ion binding"/>
    <property type="evidence" value="ECO:0007669"/>
    <property type="project" value="UniProtKB-KW"/>
</dbReference>
<dbReference type="PANTHER" id="PTHR46280">
    <property type="entry name" value="PLECKSTRIN HOMOLOGY DOMAIN-CONTAINING FAMILY F MEMBER 2-RELATED"/>
    <property type="match status" value="1"/>
</dbReference>
<dbReference type="PROSITE" id="PS50178">
    <property type="entry name" value="ZF_FYVE"/>
    <property type="match status" value="1"/>
</dbReference>
<dbReference type="Gene3D" id="3.30.40.10">
    <property type="entry name" value="Zinc/RING finger domain, C3HC4 (zinc finger)"/>
    <property type="match status" value="1"/>
</dbReference>
<dbReference type="EMBL" id="CAADRA010005889">
    <property type="protein sequence ID" value="VFT93121.1"/>
    <property type="molecule type" value="Genomic_DNA"/>
</dbReference>
<reference evidence="6" key="2">
    <citation type="submission" date="2019-06" db="EMBL/GenBank/DDBJ databases">
        <title>Genomics analysis of Aphanomyces spp. identifies a new class of oomycete effector associated with host adaptation.</title>
        <authorList>
            <person name="Gaulin E."/>
        </authorList>
    </citation>
    <scope>NUCLEOTIDE SEQUENCE</scope>
    <source>
        <strain evidence="6">CBS 578.67</strain>
    </source>
</reference>
<dbReference type="InterPro" id="IPR011011">
    <property type="entry name" value="Znf_FYVE_PHD"/>
</dbReference>
<sequence>MTTAAASTAAPASPKINNHAAIAAAELKPKAQWTPDAARGSCYICQKQFGTLRRRHHCRVCGEVVCADCMSLKPVAHSAAREQQVKVCFWCPQRTRNQSRDSIQMQSQMQQWAQQSRRRATVAGCVAAAVDDTTTSQRRSSFSAQWARWWSSASPTATTTIVDTGSSRSL</sequence>
<reference evidence="7 8" key="1">
    <citation type="submission" date="2019-03" db="EMBL/GenBank/DDBJ databases">
        <authorList>
            <person name="Gaulin E."/>
            <person name="Dumas B."/>
        </authorList>
    </citation>
    <scope>NUCLEOTIDE SEQUENCE [LARGE SCALE GENOMIC DNA]</scope>
    <source>
        <strain evidence="7">CBS 568.67</strain>
    </source>
</reference>
<dbReference type="GO" id="GO:0007032">
    <property type="term" value="P:endosome organization"/>
    <property type="evidence" value="ECO:0007669"/>
    <property type="project" value="TreeGrafter"/>
</dbReference>
<dbReference type="Proteomes" id="UP000332933">
    <property type="component" value="Unassembled WGS sequence"/>
</dbReference>
<gene>
    <name evidence="7" type="primary">Aste57867_16345</name>
    <name evidence="6" type="ORF">As57867_016288</name>
    <name evidence="7" type="ORF">ASTE57867_16345</name>
</gene>
<dbReference type="InterPro" id="IPR013083">
    <property type="entry name" value="Znf_RING/FYVE/PHD"/>
</dbReference>
<name>A0A485L670_9STRA</name>
<dbReference type="InterPro" id="IPR017455">
    <property type="entry name" value="Znf_FYVE-rel"/>
</dbReference>
<feature type="domain" description="FYVE-type" evidence="5">
    <location>
        <begin position="36"/>
        <end position="96"/>
    </location>
</feature>
<dbReference type="SUPFAM" id="SSF57903">
    <property type="entry name" value="FYVE/PHD zinc finger"/>
    <property type="match status" value="1"/>
</dbReference>
<dbReference type="GO" id="GO:0008333">
    <property type="term" value="P:endosome to lysosome transport"/>
    <property type="evidence" value="ECO:0007669"/>
    <property type="project" value="TreeGrafter"/>
</dbReference>
<evidence type="ECO:0000259" key="5">
    <source>
        <dbReference type="PROSITE" id="PS50178"/>
    </source>
</evidence>
<dbReference type="Pfam" id="PF01363">
    <property type="entry name" value="FYVE"/>
    <property type="match status" value="1"/>
</dbReference>